<name>A0A4Q9FH46_9FLAO</name>
<dbReference type="OrthoDB" id="1447510at2"/>
<dbReference type="EMBL" id="SIRT01000001">
    <property type="protein sequence ID" value="TBN06619.1"/>
    <property type="molecule type" value="Genomic_DNA"/>
</dbReference>
<organism evidence="1 2">
    <name type="scientific">Hyunsoonleella flava</name>
    <dbReference type="NCBI Taxonomy" id="2527939"/>
    <lineage>
        <taxon>Bacteria</taxon>
        <taxon>Pseudomonadati</taxon>
        <taxon>Bacteroidota</taxon>
        <taxon>Flavobacteriia</taxon>
        <taxon>Flavobacteriales</taxon>
        <taxon>Flavobacteriaceae</taxon>
    </lineage>
</organism>
<comment type="caution">
    <text evidence="1">The sequence shown here is derived from an EMBL/GenBank/DDBJ whole genome shotgun (WGS) entry which is preliminary data.</text>
</comment>
<evidence type="ECO:0000313" key="1">
    <source>
        <dbReference type="EMBL" id="TBN06619.1"/>
    </source>
</evidence>
<proteinExistence type="predicted"/>
<dbReference type="Proteomes" id="UP000291142">
    <property type="component" value="Unassembled WGS sequence"/>
</dbReference>
<dbReference type="AlphaFoldDB" id="A0A4Q9FH46"/>
<keyword evidence="2" id="KW-1185">Reference proteome</keyword>
<gene>
    <name evidence="1" type="ORF">EYD45_01675</name>
</gene>
<dbReference type="RefSeq" id="WP_130962606.1">
    <property type="nucleotide sequence ID" value="NZ_SIRT01000001.1"/>
</dbReference>
<sequence length="156" mass="17363">MKKIYFLVIGLFFLNVAIAQKQAIKITNLKTAKEKIIQENKRIKVKTLHGSEIKGRFMIEDDTIISIDGVRVDLIDIEELKRNPLLTSILTSGFLIYGGILVAGSATIAGIFVDSTAFLLTLPAAGMIYAGIKSPNFNKNHKKDKGWRFEIVIKPD</sequence>
<protein>
    <submittedName>
        <fullName evidence="1">Uncharacterized protein</fullName>
    </submittedName>
</protein>
<evidence type="ECO:0000313" key="2">
    <source>
        <dbReference type="Proteomes" id="UP000291142"/>
    </source>
</evidence>
<accession>A0A4Q9FH46</accession>
<reference evidence="1 2" key="1">
    <citation type="submission" date="2019-02" db="EMBL/GenBank/DDBJ databases">
        <title>Hyunsoonleella sp., isolated from marine sediment.</title>
        <authorList>
            <person name="Liu B.-T."/>
        </authorList>
    </citation>
    <scope>NUCLEOTIDE SEQUENCE [LARGE SCALE GENOMIC DNA]</scope>
    <source>
        <strain evidence="1 2">T58</strain>
    </source>
</reference>